<reference evidence="1 2" key="1">
    <citation type="submission" date="2022-05" db="EMBL/GenBank/DDBJ databases">
        <authorList>
            <person name="Park J.-S."/>
        </authorList>
    </citation>
    <scope>NUCLEOTIDE SEQUENCE [LARGE SCALE GENOMIC DNA]</scope>
    <source>
        <strain evidence="1 2">2012CJ35-5</strain>
    </source>
</reference>
<dbReference type="Proteomes" id="UP001203607">
    <property type="component" value="Unassembled WGS sequence"/>
</dbReference>
<comment type="caution">
    <text evidence="1">The sequence shown here is derived from an EMBL/GenBank/DDBJ whole genome shotgun (WGS) entry which is preliminary data.</text>
</comment>
<protein>
    <recommendedName>
        <fullName evidence="3">DUF5667 domain-containing protein</fullName>
    </recommendedName>
</protein>
<sequence length="155" mass="17600">MKKIVLFICFIAILSLCLASISIINDRKTLPLTFSEKTIEKSDPNFKYSDCIDSLKLKRLVEQHQLNQPNDSLLVLEAEKSLIKYSHAMDSVVQNLSAVEAHLFLHSAYKEFSERLLADSLSQKDTYYHLGALRICHKLDASLNSSSEILVRNSK</sequence>
<name>A0ABT0PMI6_9FLAO</name>
<dbReference type="EMBL" id="JAMFMA010000001">
    <property type="protein sequence ID" value="MCL6272476.1"/>
    <property type="molecule type" value="Genomic_DNA"/>
</dbReference>
<keyword evidence="2" id="KW-1185">Reference proteome</keyword>
<accession>A0ABT0PMI6</accession>
<organism evidence="1 2">
    <name type="scientific">Flagellimonas spongiicola</name>
    <dbReference type="NCBI Taxonomy" id="2942208"/>
    <lineage>
        <taxon>Bacteria</taxon>
        <taxon>Pseudomonadati</taxon>
        <taxon>Bacteroidota</taxon>
        <taxon>Flavobacteriia</taxon>
        <taxon>Flavobacteriales</taxon>
        <taxon>Flavobacteriaceae</taxon>
        <taxon>Flagellimonas</taxon>
    </lineage>
</organism>
<evidence type="ECO:0000313" key="1">
    <source>
        <dbReference type="EMBL" id="MCL6272476.1"/>
    </source>
</evidence>
<evidence type="ECO:0000313" key="2">
    <source>
        <dbReference type="Proteomes" id="UP001203607"/>
    </source>
</evidence>
<evidence type="ECO:0008006" key="3">
    <source>
        <dbReference type="Google" id="ProtNLM"/>
    </source>
</evidence>
<dbReference type="RefSeq" id="WP_249655665.1">
    <property type="nucleotide sequence ID" value="NZ_JAMFMA010000001.1"/>
</dbReference>
<gene>
    <name evidence="1" type="ORF">M3P19_00565</name>
</gene>
<proteinExistence type="predicted"/>